<name>A0A158B6A3_9BURK</name>
<keyword evidence="1" id="KW-0812">Transmembrane</keyword>
<dbReference type="Proteomes" id="UP000054851">
    <property type="component" value="Unassembled WGS sequence"/>
</dbReference>
<reference evidence="2" key="1">
    <citation type="submission" date="2016-01" db="EMBL/GenBank/DDBJ databases">
        <authorList>
            <person name="Peeters C."/>
        </authorList>
    </citation>
    <scope>NUCLEOTIDE SEQUENCE</scope>
    <source>
        <strain evidence="2">LMG 29322</strain>
    </source>
</reference>
<gene>
    <name evidence="2" type="ORF">AWB79_03243</name>
</gene>
<evidence type="ECO:0000256" key="1">
    <source>
        <dbReference type="SAM" id="Phobius"/>
    </source>
</evidence>
<feature type="transmembrane region" description="Helical" evidence="1">
    <location>
        <begin position="12"/>
        <end position="30"/>
    </location>
</feature>
<dbReference type="AlphaFoldDB" id="A0A158B6A3"/>
<sequence length="35" mass="3735">MGRAGPNLPVKDLGLIGVMVVFSISGYLVTKSWDN</sequence>
<comment type="caution">
    <text evidence="2">The sequence shown here is derived from an EMBL/GenBank/DDBJ whole genome shotgun (WGS) entry which is preliminary data.</text>
</comment>
<keyword evidence="1" id="KW-1133">Transmembrane helix</keyword>
<proteinExistence type="predicted"/>
<organism evidence="2 3">
    <name type="scientific">Caballeronia hypogeia</name>
    <dbReference type="NCBI Taxonomy" id="1777140"/>
    <lineage>
        <taxon>Bacteria</taxon>
        <taxon>Pseudomonadati</taxon>
        <taxon>Pseudomonadota</taxon>
        <taxon>Betaproteobacteria</taxon>
        <taxon>Burkholderiales</taxon>
        <taxon>Burkholderiaceae</taxon>
        <taxon>Caballeronia</taxon>
    </lineage>
</organism>
<dbReference type="EMBL" id="FCOA02000009">
    <property type="protein sequence ID" value="SAK65611.1"/>
    <property type="molecule type" value="Genomic_DNA"/>
</dbReference>
<keyword evidence="1" id="KW-0472">Membrane</keyword>
<accession>A0A158B6A3</accession>
<keyword evidence="3" id="KW-1185">Reference proteome</keyword>
<evidence type="ECO:0000313" key="2">
    <source>
        <dbReference type="EMBL" id="SAK65611.1"/>
    </source>
</evidence>
<evidence type="ECO:0000313" key="3">
    <source>
        <dbReference type="Proteomes" id="UP000054851"/>
    </source>
</evidence>
<protein>
    <submittedName>
        <fullName evidence="2">Uncharacterized protein</fullName>
    </submittedName>
</protein>